<dbReference type="HOGENOM" id="CLU_3370427_0_0_6"/>
<accession>F3GS82</accession>
<feature type="non-terminal residue" evidence="2">
    <location>
        <position position="34"/>
    </location>
</feature>
<feature type="region of interest" description="Disordered" evidence="1">
    <location>
        <begin position="1"/>
        <end position="34"/>
    </location>
</feature>
<dbReference type="Proteomes" id="UP000004986">
    <property type="component" value="Unassembled WGS sequence"/>
</dbReference>
<evidence type="ECO:0000313" key="3">
    <source>
        <dbReference type="Proteomes" id="UP000004986"/>
    </source>
</evidence>
<protein>
    <submittedName>
        <fullName evidence="2">Uncharacterized protein</fullName>
    </submittedName>
</protein>
<name>F3GS82_PSESJ</name>
<evidence type="ECO:0000313" key="2">
    <source>
        <dbReference type="EMBL" id="EGH49935.1"/>
    </source>
</evidence>
<organism evidence="2 3">
    <name type="scientific">Pseudomonas syringae pv. pisi str. 1704B</name>
    <dbReference type="NCBI Taxonomy" id="629263"/>
    <lineage>
        <taxon>Bacteria</taxon>
        <taxon>Pseudomonadati</taxon>
        <taxon>Pseudomonadota</taxon>
        <taxon>Gammaproteobacteria</taxon>
        <taxon>Pseudomonadales</taxon>
        <taxon>Pseudomonadaceae</taxon>
        <taxon>Pseudomonas</taxon>
        <taxon>Pseudomonas syringae</taxon>
    </lineage>
</organism>
<sequence>GNRKEAKRAEGRNRRNVSGSPPKAGKAKDGEDFK</sequence>
<feature type="non-terminal residue" evidence="2">
    <location>
        <position position="1"/>
    </location>
</feature>
<reference evidence="2 3" key="1">
    <citation type="journal article" date="2011" name="PLoS Pathog.">
        <title>Dynamic evolution of pathogenicity revealed by sequencing and comparative genomics of 19 Pseudomonas syringae isolates.</title>
        <authorList>
            <person name="Baltrus D.A."/>
            <person name="Nishimura M.T."/>
            <person name="Romanchuk A."/>
            <person name="Chang J.H."/>
            <person name="Mukhtar M.S."/>
            <person name="Cherkis K."/>
            <person name="Roach J."/>
            <person name="Grant S.R."/>
            <person name="Jones C.D."/>
            <person name="Dangl J.L."/>
        </authorList>
    </citation>
    <scope>NUCLEOTIDE SEQUENCE [LARGE SCALE GENOMIC DNA]</scope>
    <source>
        <strain evidence="2 3">1704B</strain>
    </source>
</reference>
<dbReference type="AlphaFoldDB" id="F3GS82"/>
<proteinExistence type="predicted"/>
<comment type="caution">
    <text evidence="2">The sequence shown here is derived from an EMBL/GenBank/DDBJ whole genome shotgun (WGS) entry which is preliminary data.</text>
</comment>
<gene>
    <name evidence="2" type="ORF">PSYPI_49017</name>
</gene>
<evidence type="ECO:0000256" key="1">
    <source>
        <dbReference type="SAM" id="MobiDB-lite"/>
    </source>
</evidence>
<dbReference type="EMBL" id="AEAI01004921">
    <property type="protein sequence ID" value="EGH49935.1"/>
    <property type="molecule type" value="Genomic_DNA"/>
</dbReference>
<keyword evidence="3" id="KW-1185">Reference proteome</keyword>
<dbReference type="BioCyc" id="PSYR629263:G11X0-9092-MONOMER"/>